<keyword evidence="1" id="KW-0812">Transmembrane</keyword>
<evidence type="ECO:0000256" key="1">
    <source>
        <dbReference type="SAM" id="Phobius"/>
    </source>
</evidence>
<evidence type="ECO:0000313" key="2">
    <source>
        <dbReference type="EMBL" id="MCC3271879.1"/>
    </source>
</evidence>
<sequence length="121" mass="11932">MGITGVLLIICGAGLSWAAEATASGRMGINSLVGIRVGYVTVSEPAWRAGHRAARPLTHAAAGVFAALGIFALVFCGAESTSGAAIISGSLLVLGLILAAAVKANRAARAVVLAASPHGRA</sequence>
<gene>
    <name evidence="2" type="ORF">LJ755_03935</name>
    <name evidence="3" type="ORF">MUK71_06760</name>
</gene>
<evidence type="ECO:0000313" key="4">
    <source>
        <dbReference type="Proteomes" id="UP000829758"/>
    </source>
</evidence>
<dbReference type="AlphaFoldDB" id="A0A9X1M7S8"/>
<name>A0A9X1M7S8_9MICC</name>
<reference evidence="2" key="1">
    <citation type="submission" date="2021-10" db="EMBL/GenBank/DDBJ databases">
        <title>Novel species in genus Arthrobacter.</title>
        <authorList>
            <person name="Liu Y."/>
        </authorList>
    </citation>
    <scope>NUCLEOTIDE SEQUENCE</scope>
    <source>
        <strain evidence="2">Zg-Y462</strain>
        <strain evidence="4">zg-Y462</strain>
    </source>
</reference>
<protein>
    <submittedName>
        <fullName evidence="2">SdpI family protein</fullName>
    </submittedName>
</protein>
<feature type="transmembrane region" description="Helical" evidence="1">
    <location>
        <begin position="84"/>
        <end position="102"/>
    </location>
</feature>
<dbReference type="Proteomes" id="UP001155145">
    <property type="component" value="Unassembled WGS sequence"/>
</dbReference>
<keyword evidence="1" id="KW-1133">Transmembrane helix</keyword>
<dbReference type="Proteomes" id="UP000829758">
    <property type="component" value="Chromosome"/>
</dbReference>
<dbReference type="RefSeq" id="WP_227928036.1">
    <property type="nucleotide sequence ID" value="NZ_CP094984.1"/>
</dbReference>
<keyword evidence="4" id="KW-1185">Reference proteome</keyword>
<evidence type="ECO:0000313" key="3">
    <source>
        <dbReference type="EMBL" id="UON93298.1"/>
    </source>
</evidence>
<dbReference type="EMBL" id="CP094984">
    <property type="protein sequence ID" value="UON93298.1"/>
    <property type="molecule type" value="Genomic_DNA"/>
</dbReference>
<evidence type="ECO:0000313" key="5">
    <source>
        <dbReference type="Proteomes" id="UP001155145"/>
    </source>
</evidence>
<organism evidence="2 5">
    <name type="scientific">Arthrobacter zhangbolii</name>
    <dbReference type="NCBI Taxonomy" id="2886936"/>
    <lineage>
        <taxon>Bacteria</taxon>
        <taxon>Bacillati</taxon>
        <taxon>Actinomycetota</taxon>
        <taxon>Actinomycetes</taxon>
        <taxon>Micrococcales</taxon>
        <taxon>Micrococcaceae</taxon>
        <taxon>Arthrobacter</taxon>
    </lineage>
</organism>
<keyword evidence="1" id="KW-0472">Membrane</keyword>
<proteinExistence type="predicted"/>
<accession>A0A9X1M7S8</accession>
<feature type="transmembrane region" description="Helical" evidence="1">
    <location>
        <begin position="59"/>
        <end position="78"/>
    </location>
</feature>
<dbReference type="EMBL" id="JAJFZT010000001">
    <property type="protein sequence ID" value="MCC3271879.1"/>
    <property type="molecule type" value="Genomic_DNA"/>
</dbReference>